<proteinExistence type="predicted"/>
<gene>
    <name evidence="1" type="ORF">GlitD10_2695</name>
</gene>
<dbReference type="AlphaFoldDB" id="A0A1J0AGH7"/>
<dbReference type="SUPFAM" id="SSF88723">
    <property type="entry name" value="PIN domain-like"/>
    <property type="match status" value="1"/>
</dbReference>
<evidence type="ECO:0000313" key="2">
    <source>
        <dbReference type="Proteomes" id="UP000180235"/>
    </source>
</evidence>
<accession>A0A1J0AGH7</accession>
<organism evidence="1 2">
    <name type="scientific">Gloeomargarita lithophora Alchichica-D10</name>
    <dbReference type="NCBI Taxonomy" id="1188229"/>
    <lineage>
        <taxon>Bacteria</taxon>
        <taxon>Bacillati</taxon>
        <taxon>Cyanobacteriota</taxon>
        <taxon>Cyanophyceae</taxon>
        <taxon>Gloeomargaritales</taxon>
        <taxon>Gloeomargaritaceae</taxon>
        <taxon>Gloeomargarita</taxon>
    </lineage>
</organism>
<dbReference type="InterPro" id="IPR029060">
    <property type="entry name" value="PIN-like_dom_sf"/>
</dbReference>
<dbReference type="EMBL" id="CP017675">
    <property type="protein sequence ID" value="APB35038.1"/>
    <property type="molecule type" value="Genomic_DNA"/>
</dbReference>
<evidence type="ECO:0000313" key="1">
    <source>
        <dbReference type="EMBL" id="APB35038.1"/>
    </source>
</evidence>
<protein>
    <submittedName>
        <fullName evidence="1">Nucleic-acid-binding protein, contains pilt domain</fullName>
    </submittedName>
</protein>
<dbReference type="STRING" id="1188229.GlitD10_2695"/>
<sequence length="50" mass="5874">MEINIRYGYSYWDSLIIATALQSNCNILYSEDMQHDQLIEGKLRIINPLL</sequence>
<reference evidence="1 2" key="1">
    <citation type="submission" date="2016-10" db="EMBL/GenBank/DDBJ databases">
        <title>Description of Gloeomargarita lithophora gen. nov., sp. nov., a thylakoid-bearing basal-branching cyanobacterium with intracellular carbonates, and proposal for Gloeomargaritales ord. nov.</title>
        <authorList>
            <person name="Moreira D."/>
            <person name="Tavera R."/>
            <person name="Benzerara K."/>
            <person name="Skouri-Panet F."/>
            <person name="Couradeau E."/>
            <person name="Gerard E."/>
            <person name="Loussert C."/>
            <person name="Novelo E."/>
            <person name="Zivanovic Y."/>
            <person name="Lopez-Garcia P."/>
        </authorList>
    </citation>
    <scope>NUCLEOTIDE SEQUENCE [LARGE SCALE GENOMIC DNA]</scope>
    <source>
        <strain evidence="1 2">D10</strain>
    </source>
</reference>
<dbReference type="Proteomes" id="UP000180235">
    <property type="component" value="Chromosome"/>
</dbReference>
<dbReference type="KEGG" id="glt:GlitD10_2695"/>
<name>A0A1J0AGH7_9CYAN</name>
<keyword evidence="2" id="KW-1185">Reference proteome</keyword>